<name>A0A7K9AQC6_DRONO</name>
<keyword evidence="5" id="KW-0378">Hydrolase</keyword>
<dbReference type="GO" id="GO:0003964">
    <property type="term" value="F:RNA-directed DNA polymerase activity"/>
    <property type="evidence" value="ECO:0007669"/>
    <property type="project" value="UniProtKB-KW"/>
</dbReference>
<dbReference type="GO" id="GO:0016787">
    <property type="term" value="F:hydrolase activity"/>
    <property type="evidence" value="ECO:0007669"/>
    <property type="project" value="UniProtKB-KW"/>
</dbReference>
<dbReference type="AlphaFoldDB" id="A0A7K9AQC6"/>
<proteinExistence type="predicted"/>
<sequence>VQRLLGNINWIRNVCGIDNQILAPLFQLLRGDSDLTAPRQMTTEASNALEQINRLISQKQCHRIAENCEIHLYVCNQELQPIAIIGQWDDTQSDPLIIL</sequence>
<comment type="caution">
    <text evidence="8">The sequence shown here is derived from an EMBL/GenBank/DDBJ whole genome shotgun (WGS) entry which is preliminary data.</text>
</comment>
<evidence type="ECO:0000259" key="7">
    <source>
        <dbReference type="Pfam" id="PF06817"/>
    </source>
</evidence>
<keyword evidence="2" id="KW-0548">Nucleotidyltransferase</keyword>
<accession>A0A7K9AQC6</accession>
<dbReference type="Gene3D" id="3.30.70.270">
    <property type="match status" value="1"/>
</dbReference>
<evidence type="ECO:0000313" key="9">
    <source>
        <dbReference type="Proteomes" id="UP000543287"/>
    </source>
</evidence>
<protein>
    <submittedName>
        <fullName evidence="8">PO113 protein</fullName>
    </submittedName>
</protein>
<evidence type="ECO:0000256" key="5">
    <source>
        <dbReference type="ARBA" id="ARBA00022801"/>
    </source>
</evidence>
<feature type="non-terminal residue" evidence="8">
    <location>
        <position position="99"/>
    </location>
</feature>
<evidence type="ECO:0000256" key="3">
    <source>
        <dbReference type="ARBA" id="ARBA00022722"/>
    </source>
</evidence>
<dbReference type="SUPFAM" id="SSF56672">
    <property type="entry name" value="DNA/RNA polymerases"/>
    <property type="match status" value="1"/>
</dbReference>
<evidence type="ECO:0000256" key="2">
    <source>
        <dbReference type="ARBA" id="ARBA00022695"/>
    </source>
</evidence>
<dbReference type="InterPro" id="IPR010661">
    <property type="entry name" value="RVT_thumb"/>
</dbReference>
<evidence type="ECO:0000313" key="8">
    <source>
        <dbReference type="EMBL" id="NXG30224.1"/>
    </source>
</evidence>
<keyword evidence="4" id="KW-0255">Endonuclease</keyword>
<feature type="domain" description="Reverse transcriptase thumb" evidence="7">
    <location>
        <begin position="2"/>
        <end position="50"/>
    </location>
</feature>
<keyword evidence="6" id="KW-0695">RNA-directed DNA polymerase</keyword>
<dbReference type="InterPro" id="IPR043128">
    <property type="entry name" value="Rev_trsase/Diguanyl_cyclase"/>
</dbReference>
<dbReference type="GO" id="GO:0004519">
    <property type="term" value="F:endonuclease activity"/>
    <property type="evidence" value="ECO:0007669"/>
    <property type="project" value="UniProtKB-KW"/>
</dbReference>
<organism evidence="8 9">
    <name type="scientific">Dromaius novaehollandiae</name>
    <name type="common">Emu</name>
    <dbReference type="NCBI Taxonomy" id="8790"/>
    <lineage>
        <taxon>Eukaryota</taxon>
        <taxon>Metazoa</taxon>
        <taxon>Chordata</taxon>
        <taxon>Craniata</taxon>
        <taxon>Vertebrata</taxon>
        <taxon>Euteleostomi</taxon>
        <taxon>Archelosauria</taxon>
        <taxon>Archosauria</taxon>
        <taxon>Dinosauria</taxon>
        <taxon>Saurischia</taxon>
        <taxon>Theropoda</taxon>
        <taxon>Coelurosauria</taxon>
        <taxon>Aves</taxon>
        <taxon>Palaeognathae</taxon>
        <taxon>Casuariiformes</taxon>
        <taxon>Dromaiidae</taxon>
        <taxon>Dromaius</taxon>
    </lineage>
</organism>
<dbReference type="PANTHER" id="PTHR41694">
    <property type="entry name" value="ENDOGENOUS RETROVIRUS GROUP K MEMBER POL PROTEIN"/>
    <property type="match status" value="1"/>
</dbReference>
<dbReference type="PANTHER" id="PTHR41694:SF3">
    <property type="entry name" value="RNA-DIRECTED DNA POLYMERASE-RELATED"/>
    <property type="match status" value="1"/>
</dbReference>
<evidence type="ECO:0000256" key="4">
    <source>
        <dbReference type="ARBA" id="ARBA00022759"/>
    </source>
</evidence>
<dbReference type="EMBL" id="VWZH01000042">
    <property type="protein sequence ID" value="NXG30224.1"/>
    <property type="molecule type" value="Genomic_DNA"/>
</dbReference>
<dbReference type="InterPro" id="IPR043502">
    <property type="entry name" value="DNA/RNA_pol_sf"/>
</dbReference>
<dbReference type="Pfam" id="PF06817">
    <property type="entry name" value="RVT_thumb"/>
    <property type="match status" value="1"/>
</dbReference>
<gene>
    <name evidence="8" type="primary">Hervk</name>
    <name evidence="8" type="ORF">DRONOV_R15382</name>
</gene>
<dbReference type="GO" id="GO:0035613">
    <property type="term" value="F:RNA stem-loop binding"/>
    <property type="evidence" value="ECO:0007669"/>
    <property type="project" value="TreeGrafter"/>
</dbReference>
<feature type="non-terminal residue" evidence="8">
    <location>
        <position position="1"/>
    </location>
</feature>
<reference evidence="8 9" key="1">
    <citation type="submission" date="2019-09" db="EMBL/GenBank/DDBJ databases">
        <title>Bird 10,000 Genomes (B10K) Project - Family phase.</title>
        <authorList>
            <person name="Zhang G."/>
        </authorList>
    </citation>
    <scope>NUCLEOTIDE SEQUENCE [LARGE SCALE GENOMIC DNA]</scope>
    <source>
        <strain evidence="8">B10K-LSUMZ-23963</strain>
        <tissue evidence="8">Muscle</tissue>
    </source>
</reference>
<dbReference type="Proteomes" id="UP000543287">
    <property type="component" value="Unassembled WGS sequence"/>
</dbReference>
<keyword evidence="1" id="KW-0808">Transferase</keyword>
<evidence type="ECO:0000256" key="1">
    <source>
        <dbReference type="ARBA" id="ARBA00022679"/>
    </source>
</evidence>
<evidence type="ECO:0000256" key="6">
    <source>
        <dbReference type="ARBA" id="ARBA00022918"/>
    </source>
</evidence>
<keyword evidence="3" id="KW-0540">Nuclease</keyword>